<comment type="caution">
    <text evidence="1">The sequence shown here is derived from an EMBL/GenBank/DDBJ whole genome shotgun (WGS) entry which is preliminary data.</text>
</comment>
<keyword evidence="2" id="KW-1185">Reference proteome</keyword>
<evidence type="ECO:0000313" key="1">
    <source>
        <dbReference type="EMBL" id="TVT37335.1"/>
    </source>
</evidence>
<evidence type="ECO:0000313" key="2">
    <source>
        <dbReference type="Proteomes" id="UP000317624"/>
    </source>
</evidence>
<name>A0A558BLE0_9BACT</name>
<gene>
    <name evidence="1" type="ORF">FNT36_23290</name>
</gene>
<organism evidence="1 2">
    <name type="scientific">Hymenobacter setariae</name>
    <dbReference type="NCBI Taxonomy" id="2594794"/>
    <lineage>
        <taxon>Bacteria</taxon>
        <taxon>Pseudomonadati</taxon>
        <taxon>Bacteroidota</taxon>
        <taxon>Cytophagia</taxon>
        <taxon>Cytophagales</taxon>
        <taxon>Hymenobacteraceae</taxon>
        <taxon>Hymenobacter</taxon>
    </lineage>
</organism>
<reference evidence="1 2" key="1">
    <citation type="submission" date="2019-07" db="EMBL/GenBank/DDBJ databases">
        <title>Hymenobacter sp. straun FUR1 Genome sequencing and assembly.</title>
        <authorList>
            <person name="Chhetri G."/>
        </authorList>
    </citation>
    <scope>NUCLEOTIDE SEQUENCE [LARGE SCALE GENOMIC DNA]</scope>
    <source>
        <strain evidence="1 2">Fur1</strain>
    </source>
</reference>
<accession>A0A558BLE0</accession>
<protein>
    <submittedName>
        <fullName evidence="1">Uncharacterized protein</fullName>
    </submittedName>
</protein>
<dbReference type="AlphaFoldDB" id="A0A558BLE0"/>
<proteinExistence type="predicted"/>
<dbReference type="Proteomes" id="UP000317624">
    <property type="component" value="Unassembled WGS sequence"/>
</dbReference>
<dbReference type="EMBL" id="VMRJ01000007">
    <property type="protein sequence ID" value="TVT37335.1"/>
    <property type="molecule type" value="Genomic_DNA"/>
</dbReference>
<sequence length="175" mass="18776">MPLAAPPTPAQLVVPGQSLGSLQLGADAATLANLGPAAYSDAAMQKGWATWFGTGHPPAQLDVYTTMVPGQDTHKSVQVVRATSAYFRLANGLRNGSTLRQIEECYGKLPLATSYQLKAGPRYLYDNVKLGIAFELDGKTSTSHCRALVVHQPGQPAAKIYLPMPLYLKEVPVRK</sequence>